<feature type="transmembrane region" description="Helical" evidence="7">
    <location>
        <begin position="251"/>
        <end position="278"/>
    </location>
</feature>
<dbReference type="Pfam" id="PF01773">
    <property type="entry name" value="Nucleos_tra2_N"/>
    <property type="match status" value="1"/>
</dbReference>
<dbReference type="STRING" id="294935.ATN88_10185"/>
<comment type="subcellular location">
    <subcellularLocation>
        <location evidence="1">Cell membrane</location>
        <topology evidence="1">Multi-pass membrane protein</topology>
    </subcellularLocation>
</comment>
<evidence type="ECO:0000256" key="1">
    <source>
        <dbReference type="ARBA" id="ARBA00004651"/>
    </source>
</evidence>
<feature type="transmembrane region" description="Helical" evidence="7">
    <location>
        <begin position="167"/>
        <end position="187"/>
    </location>
</feature>
<feature type="transmembrane region" description="Helical" evidence="7">
    <location>
        <begin position="67"/>
        <end position="84"/>
    </location>
</feature>
<evidence type="ECO:0000256" key="6">
    <source>
        <dbReference type="ARBA" id="ARBA00023136"/>
    </source>
</evidence>
<comment type="caution">
    <text evidence="11">The sequence shown here is derived from an EMBL/GenBank/DDBJ whole genome shotgun (WGS) entry which is preliminary data.</text>
</comment>
<dbReference type="OrthoDB" id="9766455at2"/>
<dbReference type="GO" id="GO:0015293">
    <property type="term" value="F:symporter activity"/>
    <property type="evidence" value="ECO:0007669"/>
    <property type="project" value="TreeGrafter"/>
</dbReference>
<dbReference type="GO" id="GO:0005886">
    <property type="term" value="C:plasma membrane"/>
    <property type="evidence" value="ECO:0007669"/>
    <property type="project" value="UniProtKB-SubCell"/>
</dbReference>
<dbReference type="RefSeq" id="WP_067419445.1">
    <property type="nucleotide sequence ID" value="NZ_LNTY01000055.1"/>
</dbReference>
<dbReference type="InterPro" id="IPR002668">
    <property type="entry name" value="CNT_N_dom"/>
</dbReference>
<dbReference type="InterPro" id="IPR011657">
    <property type="entry name" value="CNT_C_dom"/>
</dbReference>
<accession>A0A135I463</accession>
<feature type="domain" description="Concentrative nucleoside transporter N-terminal" evidence="8">
    <location>
        <begin position="6"/>
        <end position="79"/>
    </location>
</feature>
<feature type="transmembrane region" description="Helical" evidence="7">
    <location>
        <begin position="193"/>
        <end position="211"/>
    </location>
</feature>
<keyword evidence="12" id="KW-1185">Reference proteome</keyword>
<organism evidence="11 12">
    <name type="scientific">Enterovibrio coralii</name>
    <dbReference type="NCBI Taxonomy" id="294935"/>
    <lineage>
        <taxon>Bacteria</taxon>
        <taxon>Pseudomonadati</taxon>
        <taxon>Pseudomonadota</taxon>
        <taxon>Gammaproteobacteria</taxon>
        <taxon>Vibrionales</taxon>
        <taxon>Vibrionaceae</taxon>
        <taxon>Enterovibrio</taxon>
    </lineage>
</organism>
<dbReference type="InterPro" id="IPR011642">
    <property type="entry name" value="Gate_dom"/>
</dbReference>
<evidence type="ECO:0000259" key="9">
    <source>
        <dbReference type="Pfam" id="PF07662"/>
    </source>
</evidence>
<feature type="domain" description="Nucleoside transporter/FeoB GTPase Gate" evidence="10">
    <location>
        <begin position="92"/>
        <end position="190"/>
    </location>
</feature>
<keyword evidence="6 7" id="KW-0472">Membrane</keyword>
<feature type="domain" description="Concentrative nucleoside transporter C-terminal" evidence="9">
    <location>
        <begin position="195"/>
        <end position="409"/>
    </location>
</feature>
<feature type="transmembrane region" description="Helical" evidence="7">
    <location>
        <begin position="31"/>
        <end position="55"/>
    </location>
</feature>
<feature type="transmembrane region" description="Helical" evidence="7">
    <location>
        <begin position="352"/>
        <end position="377"/>
    </location>
</feature>
<gene>
    <name evidence="11" type="ORF">ATN88_10185</name>
</gene>
<keyword evidence="5 7" id="KW-1133">Transmembrane helix</keyword>
<feature type="transmembrane region" description="Helical" evidence="7">
    <location>
        <begin position="290"/>
        <end position="308"/>
    </location>
</feature>
<dbReference type="Pfam" id="PF07662">
    <property type="entry name" value="Nucleos_tra2_C"/>
    <property type="match status" value="1"/>
</dbReference>
<dbReference type="PANTHER" id="PTHR10590:SF4">
    <property type="entry name" value="SOLUTE CARRIER FAMILY 28 MEMBER 3"/>
    <property type="match status" value="1"/>
</dbReference>
<evidence type="ECO:0000313" key="12">
    <source>
        <dbReference type="Proteomes" id="UP000070529"/>
    </source>
</evidence>
<evidence type="ECO:0000256" key="3">
    <source>
        <dbReference type="ARBA" id="ARBA00022475"/>
    </source>
</evidence>
<dbReference type="EMBL" id="LNTY01000055">
    <property type="protein sequence ID" value="KXF80215.1"/>
    <property type="molecule type" value="Genomic_DNA"/>
</dbReference>
<sequence>MLQSLLGVAILIAIAFACSSARDRVNWRTVGGALVIQLVVAGFVLSTSFGADVLLSISNGVSNVLGFASKGIAFVFGNLVTFQVENLGFVFAFQVLPAIIFTGALVSLLHYLGIMQIFVRIFGGALQKLLGTSKAESMNAIANTVCGQTEAPLFVKPWHPYLTKSEIFAIMVGGLASIAGSILAGLAGMGVEIKYLVMACFMSAPAGLLFAKLMMPEVDTPVNDVPELPDDEKPSNFIDAVAKGAIAGLQIAAVVGAILIACIGLIEMFNGLLGWVGLQVGIEGLTLERILGVLFAPVAWVIGVPWAEAQIAGSFIAQKLVLNEFVAYAGFAPYISGEIVEATGQAMSAKSVAIVTVALCGFANLGSVSMVVAALSTMIPKMSGFIAKVGMRVLLAATLANLLSATVVGIFVSL</sequence>
<evidence type="ECO:0000256" key="4">
    <source>
        <dbReference type="ARBA" id="ARBA00022692"/>
    </source>
</evidence>
<evidence type="ECO:0000259" key="8">
    <source>
        <dbReference type="Pfam" id="PF01773"/>
    </source>
</evidence>
<evidence type="ECO:0000313" key="11">
    <source>
        <dbReference type="EMBL" id="KXF80215.1"/>
    </source>
</evidence>
<evidence type="ECO:0000256" key="2">
    <source>
        <dbReference type="ARBA" id="ARBA00009033"/>
    </source>
</evidence>
<dbReference type="GO" id="GO:0005337">
    <property type="term" value="F:nucleoside transmembrane transporter activity"/>
    <property type="evidence" value="ECO:0007669"/>
    <property type="project" value="InterPro"/>
</dbReference>
<dbReference type="AlphaFoldDB" id="A0A135I463"/>
<evidence type="ECO:0000259" key="10">
    <source>
        <dbReference type="Pfam" id="PF07670"/>
    </source>
</evidence>
<evidence type="ECO:0000256" key="7">
    <source>
        <dbReference type="SAM" id="Phobius"/>
    </source>
</evidence>
<dbReference type="PANTHER" id="PTHR10590">
    <property type="entry name" value="SODIUM/NUCLEOSIDE COTRANSPORTER"/>
    <property type="match status" value="1"/>
</dbReference>
<dbReference type="Pfam" id="PF07670">
    <property type="entry name" value="Gate"/>
    <property type="match status" value="1"/>
</dbReference>
<comment type="similarity">
    <text evidence="2">Belongs to the concentrative nucleoside transporter (CNT) (TC 2.A.41) family.</text>
</comment>
<name>A0A135I463_9GAMM</name>
<reference evidence="11 12" key="1">
    <citation type="submission" date="2015-11" db="EMBL/GenBank/DDBJ databases">
        <title>Genomic Taxonomy of the Vibrionaceae.</title>
        <authorList>
            <person name="Gomez-Gil B."/>
            <person name="Enciso-Ibarra J."/>
        </authorList>
    </citation>
    <scope>NUCLEOTIDE SEQUENCE [LARGE SCALE GENOMIC DNA]</scope>
    <source>
        <strain evidence="11 12">CAIM 912</strain>
    </source>
</reference>
<keyword evidence="4 7" id="KW-0812">Transmembrane</keyword>
<dbReference type="InterPro" id="IPR008276">
    <property type="entry name" value="C_nuclsd_transpt"/>
</dbReference>
<feature type="transmembrane region" description="Helical" evidence="7">
    <location>
        <begin position="389"/>
        <end position="412"/>
    </location>
</feature>
<evidence type="ECO:0000256" key="5">
    <source>
        <dbReference type="ARBA" id="ARBA00022989"/>
    </source>
</evidence>
<keyword evidence="3" id="KW-1003">Cell membrane</keyword>
<protein>
    <submittedName>
        <fullName evidence="11">Nucleoside transporter NupC</fullName>
    </submittedName>
</protein>
<dbReference type="Proteomes" id="UP000070529">
    <property type="component" value="Unassembled WGS sequence"/>
</dbReference>
<feature type="transmembrane region" description="Helical" evidence="7">
    <location>
        <begin position="90"/>
        <end position="112"/>
    </location>
</feature>
<proteinExistence type="inferred from homology"/>